<keyword evidence="1" id="KW-1133">Transmembrane helix</keyword>
<keyword evidence="1" id="KW-0812">Transmembrane</keyword>
<protein>
    <submittedName>
        <fullName evidence="2">Uncharacterized protein</fullName>
    </submittedName>
</protein>
<accession>A0A934IR63</accession>
<feature type="transmembrane region" description="Helical" evidence="1">
    <location>
        <begin position="92"/>
        <end position="119"/>
    </location>
</feature>
<proteinExistence type="predicted"/>
<feature type="transmembrane region" description="Helical" evidence="1">
    <location>
        <begin position="14"/>
        <end position="36"/>
    </location>
</feature>
<feature type="transmembrane region" description="Helical" evidence="1">
    <location>
        <begin position="48"/>
        <end position="72"/>
    </location>
</feature>
<evidence type="ECO:0000313" key="2">
    <source>
        <dbReference type="EMBL" id="MBJ3777216.1"/>
    </source>
</evidence>
<reference evidence="2" key="1">
    <citation type="submission" date="2020-12" db="EMBL/GenBank/DDBJ databases">
        <title>Bacterial taxonomy.</title>
        <authorList>
            <person name="Pan X."/>
        </authorList>
    </citation>
    <scope>NUCLEOTIDE SEQUENCE</scope>
    <source>
        <strain evidence="2">B2012</strain>
    </source>
</reference>
<evidence type="ECO:0000313" key="3">
    <source>
        <dbReference type="Proteomes" id="UP000609531"/>
    </source>
</evidence>
<sequence>MGDFFAAVQAQTNILLTIGTAYLAGSVALIASRLGVIDKFGVASFRQTWLIVAAAASFAASNVVGFFIYMQITGAHYEVAAGSFLPASDPAAYRQVLTSSGLIQLVFILLGLAFGLSWFSINLMRKKHE</sequence>
<dbReference type="AlphaFoldDB" id="A0A934IR63"/>
<keyword evidence="1" id="KW-0472">Membrane</keyword>
<dbReference type="Proteomes" id="UP000609531">
    <property type="component" value="Unassembled WGS sequence"/>
</dbReference>
<dbReference type="RefSeq" id="WP_211110345.1">
    <property type="nucleotide sequence ID" value="NZ_JAEKJA010000013.1"/>
</dbReference>
<name>A0A934IR63_9HYPH</name>
<dbReference type="EMBL" id="JAEKJA010000013">
    <property type="protein sequence ID" value="MBJ3777216.1"/>
    <property type="molecule type" value="Genomic_DNA"/>
</dbReference>
<gene>
    <name evidence="2" type="ORF">JCR33_16030</name>
</gene>
<comment type="caution">
    <text evidence="2">The sequence shown here is derived from an EMBL/GenBank/DDBJ whole genome shotgun (WGS) entry which is preliminary data.</text>
</comment>
<organism evidence="2 3">
    <name type="scientific">Acuticoccus mangrovi</name>
    <dbReference type="NCBI Taxonomy" id="2796142"/>
    <lineage>
        <taxon>Bacteria</taxon>
        <taxon>Pseudomonadati</taxon>
        <taxon>Pseudomonadota</taxon>
        <taxon>Alphaproteobacteria</taxon>
        <taxon>Hyphomicrobiales</taxon>
        <taxon>Amorphaceae</taxon>
        <taxon>Acuticoccus</taxon>
    </lineage>
</organism>
<evidence type="ECO:0000256" key="1">
    <source>
        <dbReference type="SAM" id="Phobius"/>
    </source>
</evidence>
<keyword evidence="3" id="KW-1185">Reference proteome</keyword>